<dbReference type="Proteomes" id="UP000009131">
    <property type="component" value="Unassembled WGS sequence"/>
</dbReference>
<feature type="signal peptide" evidence="1">
    <location>
        <begin position="1"/>
        <end position="31"/>
    </location>
</feature>
<dbReference type="PROSITE" id="PS51257">
    <property type="entry name" value="PROKAR_LIPOPROTEIN"/>
    <property type="match status" value="1"/>
</dbReference>
<comment type="caution">
    <text evidence="2">The sequence shown here is derived from an EMBL/GenBank/DDBJ whole genome shotgun (WGS) entry which is preliminary data.</text>
</comment>
<protein>
    <submittedName>
        <fullName evidence="2">Uncharacterized protein</fullName>
    </submittedName>
</protein>
<name>G7E660_MIXOS</name>
<reference evidence="2 3" key="1">
    <citation type="journal article" date="2011" name="J. Gen. Appl. Microbiol.">
        <title>Draft genome sequencing of the enigmatic basidiomycete Mixia osmundae.</title>
        <authorList>
            <person name="Nishida H."/>
            <person name="Nagatsuka Y."/>
            <person name="Sugiyama J."/>
        </authorList>
    </citation>
    <scope>NUCLEOTIDE SEQUENCE [LARGE SCALE GENOMIC DNA]</scope>
    <source>
        <strain evidence="3">CBS 9802 / IAM 14324 / JCM 22182 / KY 12970</strain>
    </source>
</reference>
<evidence type="ECO:0000313" key="2">
    <source>
        <dbReference type="EMBL" id="GAA98320.1"/>
    </source>
</evidence>
<reference evidence="2 3" key="2">
    <citation type="journal article" date="2012" name="Open Biol.">
        <title>Characteristics of nucleosomes and linker DNA regions on the genome of the basidiomycete Mixia osmundae revealed by mono- and dinucleosome mapping.</title>
        <authorList>
            <person name="Nishida H."/>
            <person name="Kondo S."/>
            <person name="Matsumoto T."/>
            <person name="Suzuki Y."/>
            <person name="Yoshikawa H."/>
            <person name="Taylor T.D."/>
            <person name="Sugiyama J."/>
        </authorList>
    </citation>
    <scope>NUCLEOTIDE SEQUENCE [LARGE SCALE GENOMIC DNA]</scope>
    <source>
        <strain evidence="3">CBS 9802 / IAM 14324 / JCM 22182 / KY 12970</strain>
    </source>
</reference>
<feature type="chain" id="PRO_5003492427" evidence="1">
    <location>
        <begin position="32"/>
        <end position="203"/>
    </location>
</feature>
<dbReference type="AlphaFoldDB" id="G7E660"/>
<organism evidence="2 3">
    <name type="scientific">Mixia osmundae (strain CBS 9802 / IAM 14324 / JCM 22182 / KY 12970)</name>
    <dbReference type="NCBI Taxonomy" id="764103"/>
    <lineage>
        <taxon>Eukaryota</taxon>
        <taxon>Fungi</taxon>
        <taxon>Dikarya</taxon>
        <taxon>Basidiomycota</taxon>
        <taxon>Pucciniomycotina</taxon>
        <taxon>Mixiomycetes</taxon>
        <taxon>Mixiales</taxon>
        <taxon>Mixiaceae</taxon>
        <taxon>Mixia</taxon>
    </lineage>
</organism>
<evidence type="ECO:0000313" key="3">
    <source>
        <dbReference type="Proteomes" id="UP000009131"/>
    </source>
</evidence>
<gene>
    <name evidence="2" type="primary">Mo05005</name>
    <name evidence="2" type="ORF">E5Q_05005</name>
</gene>
<keyword evidence="1" id="KW-0732">Signal</keyword>
<keyword evidence="3" id="KW-1185">Reference proteome</keyword>
<proteinExistence type="predicted"/>
<evidence type="ECO:0000256" key="1">
    <source>
        <dbReference type="SAM" id="SignalP"/>
    </source>
</evidence>
<sequence>MPARNPLAMLQYPTGLKMMSLISTLITVACAEGYLAPNPRPRMDYTWLLDAASAHCEYKSRPSAEATVISFRTPEIHARTTLRSDLFSAEVRVFEPADLNELLATESERRDHFPSGPAMVYNIVFPIEPVVPDLLASACCEWFYVVEVKASLEARQKKMIAAQQRMRYRCTKLTESICGCFRSLWCLAEGGELHYPPPPTATE</sequence>
<accession>G7E660</accession>
<dbReference type="InParanoid" id="G7E660"/>
<dbReference type="EMBL" id="BABT02000150">
    <property type="protein sequence ID" value="GAA98320.1"/>
    <property type="molecule type" value="Genomic_DNA"/>
</dbReference>
<dbReference type="HOGENOM" id="CLU_1349251_0_0_1"/>